<organism evidence="2 3">
    <name type="scientific">Aeromonas media</name>
    <dbReference type="NCBI Taxonomy" id="651"/>
    <lineage>
        <taxon>Bacteria</taxon>
        <taxon>Pseudomonadati</taxon>
        <taxon>Pseudomonadota</taxon>
        <taxon>Gammaproteobacteria</taxon>
        <taxon>Aeromonadales</taxon>
        <taxon>Aeromonadaceae</taxon>
        <taxon>Aeromonas</taxon>
    </lineage>
</organism>
<dbReference type="InterPro" id="IPR052344">
    <property type="entry name" value="Transposase-related"/>
</dbReference>
<dbReference type="EMBL" id="JAJVCY010000186">
    <property type="protein sequence ID" value="MCV3291075.1"/>
    <property type="molecule type" value="Genomic_DNA"/>
</dbReference>
<feature type="domain" description="Transposase IS66 central" evidence="1">
    <location>
        <begin position="6"/>
        <end position="131"/>
    </location>
</feature>
<evidence type="ECO:0000313" key="3">
    <source>
        <dbReference type="Proteomes" id="UP001208651"/>
    </source>
</evidence>
<dbReference type="PANTHER" id="PTHR33678">
    <property type="entry name" value="BLL1576 PROTEIN"/>
    <property type="match status" value="1"/>
</dbReference>
<proteinExistence type="predicted"/>
<sequence length="133" mass="14595">GPPGRSSVLFAYDPSRAGSVPVRLLEGFSGILQADGYSGYSQVCKESGLTRIGCWDHARRKFIEATRAAPKGKDKGKSKASTGLADVALGYIGKLYAIEREQKERSDAERYQARQTRSMPLLAELKTWLDNNV</sequence>
<feature type="non-terminal residue" evidence="2">
    <location>
        <position position="1"/>
    </location>
</feature>
<name>A0AAW5RQP7_AERME</name>
<dbReference type="Proteomes" id="UP001208651">
    <property type="component" value="Unassembled WGS sequence"/>
</dbReference>
<dbReference type="PANTHER" id="PTHR33678:SF1">
    <property type="entry name" value="BLL1576 PROTEIN"/>
    <property type="match status" value="1"/>
</dbReference>
<reference evidence="2" key="1">
    <citation type="submission" date="2022-01" db="EMBL/GenBank/DDBJ databases">
        <title>Comparison of Fish pathogen Aeromonas spp.</title>
        <authorList>
            <person name="Dubey S."/>
            <person name="Sorum H."/>
            <person name="Munangandu H.M."/>
        </authorList>
    </citation>
    <scope>NUCLEOTIDE SEQUENCE</scope>
    <source>
        <strain evidence="2">SD/21-15</strain>
    </source>
</reference>
<accession>A0AAW5RQP7</accession>
<dbReference type="AlphaFoldDB" id="A0AAW5RQP7"/>
<evidence type="ECO:0000313" key="2">
    <source>
        <dbReference type="EMBL" id="MCV3291075.1"/>
    </source>
</evidence>
<dbReference type="Pfam" id="PF03050">
    <property type="entry name" value="DDE_Tnp_IS66"/>
    <property type="match status" value="1"/>
</dbReference>
<evidence type="ECO:0000259" key="1">
    <source>
        <dbReference type="Pfam" id="PF03050"/>
    </source>
</evidence>
<gene>
    <name evidence="2" type="ORF">LZT28_23190</name>
</gene>
<comment type="caution">
    <text evidence="2">The sequence shown here is derived from an EMBL/GenBank/DDBJ whole genome shotgun (WGS) entry which is preliminary data.</text>
</comment>
<dbReference type="RefSeq" id="WP_263686795.1">
    <property type="nucleotide sequence ID" value="NZ_JAJVCY010000186.1"/>
</dbReference>
<dbReference type="InterPro" id="IPR004291">
    <property type="entry name" value="Transposase_IS66_central"/>
</dbReference>
<feature type="non-terminal residue" evidence="2">
    <location>
        <position position="133"/>
    </location>
</feature>
<protein>
    <submittedName>
        <fullName evidence="2">Transposase</fullName>
    </submittedName>
</protein>